<dbReference type="Proteomes" id="UP000076532">
    <property type="component" value="Unassembled WGS sequence"/>
</dbReference>
<proteinExistence type="predicted"/>
<organism evidence="2 3">
    <name type="scientific">Athelia psychrophila</name>
    <dbReference type="NCBI Taxonomy" id="1759441"/>
    <lineage>
        <taxon>Eukaryota</taxon>
        <taxon>Fungi</taxon>
        <taxon>Dikarya</taxon>
        <taxon>Basidiomycota</taxon>
        <taxon>Agaricomycotina</taxon>
        <taxon>Agaricomycetes</taxon>
        <taxon>Agaricomycetidae</taxon>
        <taxon>Atheliales</taxon>
        <taxon>Atheliaceae</taxon>
        <taxon>Athelia</taxon>
    </lineage>
</organism>
<evidence type="ECO:0000313" key="2">
    <source>
        <dbReference type="EMBL" id="KZP11924.1"/>
    </source>
</evidence>
<reference evidence="2 3" key="1">
    <citation type="journal article" date="2016" name="Mol. Biol. Evol.">
        <title>Comparative Genomics of Early-Diverging Mushroom-Forming Fungi Provides Insights into the Origins of Lignocellulose Decay Capabilities.</title>
        <authorList>
            <person name="Nagy L.G."/>
            <person name="Riley R."/>
            <person name="Tritt A."/>
            <person name="Adam C."/>
            <person name="Daum C."/>
            <person name="Floudas D."/>
            <person name="Sun H."/>
            <person name="Yadav J.S."/>
            <person name="Pangilinan J."/>
            <person name="Larsson K.H."/>
            <person name="Matsuura K."/>
            <person name="Barry K."/>
            <person name="Labutti K."/>
            <person name="Kuo R."/>
            <person name="Ohm R.A."/>
            <person name="Bhattacharya S.S."/>
            <person name="Shirouzu T."/>
            <person name="Yoshinaga Y."/>
            <person name="Martin F.M."/>
            <person name="Grigoriev I.V."/>
            <person name="Hibbett D.S."/>
        </authorList>
    </citation>
    <scope>NUCLEOTIDE SEQUENCE [LARGE SCALE GENOMIC DNA]</scope>
    <source>
        <strain evidence="2 3">CBS 109695</strain>
    </source>
</reference>
<protein>
    <recommendedName>
        <fullName evidence="1">BTB domain-containing protein</fullName>
    </recommendedName>
</protein>
<gene>
    <name evidence="2" type="ORF">FIBSPDRAFT_799769</name>
</gene>
<dbReference type="InterPro" id="IPR011333">
    <property type="entry name" value="SKP1/BTB/POZ_sf"/>
</dbReference>
<name>A0A166ASW2_9AGAM</name>
<dbReference type="EMBL" id="KV417655">
    <property type="protein sequence ID" value="KZP11924.1"/>
    <property type="molecule type" value="Genomic_DNA"/>
</dbReference>
<sequence>MSKTSQATERYTTSERFCADDADMTFASSDNVLFKIKQSYLKANSECFSPPEGTSASPDDEIVNLTEPAETLDLLFQFVYPQKQPDLRKLSTKRILELAEAAEKYQVFAAMETCNRQMEISYKTHPVQALLYASKHDYPVIANLAAKAALSLPYISVYEGLVIDSRAVTAWTKYYAQWSSVQKSAITSPSQSPVPNASSQWYINTIKTCMALGEGVPSLLSKIWMVLFPVHPTAIGAQLSMLRWTV</sequence>
<keyword evidence="3" id="KW-1185">Reference proteome</keyword>
<feature type="domain" description="BTB" evidence="1">
    <location>
        <begin position="22"/>
        <end position="118"/>
    </location>
</feature>
<dbReference type="Gene3D" id="3.30.710.10">
    <property type="entry name" value="Potassium Channel Kv1.1, Chain A"/>
    <property type="match status" value="1"/>
</dbReference>
<accession>A0A166ASW2</accession>
<dbReference type="OrthoDB" id="3357985at2759"/>
<evidence type="ECO:0000259" key="1">
    <source>
        <dbReference type="Pfam" id="PF00651"/>
    </source>
</evidence>
<dbReference type="AlphaFoldDB" id="A0A166ASW2"/>
<dbReference type="InterPro" id="IPR000210">
    <property type="entry name" value="BTB/POZ_dom"/>
</dbReference>
<dbReference type="Pfam" id="PF00651">
    <property type="entry name" value="BTB"/>
    <property type="match status" value="1"/>
</dbReference>
<evidence type="ECO:0000313" key="3">
    <source>
        <dbReference type="Proteomes" id="UP000076532"/>
    </source>
</evidence>